<dbReference type="Proteomes" id="UP001432322">
    <property type="component" value="Unassembled WGS sequence"/>
</dbReference>
<accession>A0AAV5WE47</accession>
<protein>
    <recommendedName>
        <fullName evidence="3">RING-type domain-containing protein</fullName>
    </recommendedName>
</protein>
<evidence type="ECO:0008006" key="3">
    <source>
        <dbReference type="Google" id="ProtNLM"/>
    </source>
</evidence>
<evidence type="ECO:0000313" key="2">
    <source>
        <dbReference type="Proteomes" id="UP001432322"/>
    </source>
</evidence>
<name>A0AAV5WE47_9BILA</name>
<feature type="non-terminal residue" evidence="1">
    <location>
        <position position="120"/>
    </location>
</feature>
<gene>
    <name evidence="1" type="ORF">PFISCL1PPCAC_21488</name>
</gene>
<reference evidence="1" key="1">
    <citation type="submission" date="2023-10" db="EMBL/GenBank/DDBJ databases">
        <title>Genome assembly of Pristionchus species.</title>
        <authorList>
            <person name="Yoshida K."/>
            <person name="Sommer R.J."/>
        </authorList>
    </citation>
    <scope>NUCLEOTIDE SEQUENCE</scope>
    <source>
        <strain evidence="1">RS5133</strain>
    </source>
</reference>
<keyword evidence="2" id="KW-1185">Reference proteome</keyword>
<dbReference type="AlphaFoldDB" id="A0AAV5WE47"/>
<proteinExistence type="predicted"/>
<dbReference type="EMBL" id="BTSY01000005">
    <property type="protein sequence ID" value="GMT30191.1"/>
    <property type="molecule type" value="Genomic_DNA"/>
</dbReference>
<sequence>MSAVPEDPNNPTVAPEKRCDSCQRSLTIPCGANSSLSIRSHLIACGHVVCDRCRKENAAAVWCKPCERFVFPLRPELPPQSSRGGRKRAKQTTRVHLRCMQHNLLSDLQCPCGEKICPRC</sequence>
<evidence type="ECO:0000313" key="1">
    <source>
        <dbReference type="EMBL" id="GMT30191.1"/>
    </source>
</evidence>
<comment type="caution">
    <text evidence="1">The sequence shown here is derived from an EMBL/GenBank/DDBJ whole genome shotgun (WGS) entry which is preliminary data.</text>
</comment>
<organism evidence="1 2">
    <name type="scientific">Pristionchus fissidentatus</name>
    <dbReference type="NCBI Taxonomy" id="1538716"/>
    <lineage>
        <taxon>Eukaryota</taxon>
        <taxon>Metazoa</taxon>
        <taxon>Ecdysozoa</taxon>
        <taxon>Nematoda</taxon>
        <taxon>Chromadorea</taxon>
        <taxon>Rhabditida</taxon>
        <taxon>Rhabditina</taxon>
        <taxon>Diplogasteromorpha</taxon>
        <taxon>Diplogasteroidea</taxon>
        <taxon>Neodiplogasteridae</taxon>
        <taxon>Pristionchus</taxon>
    </lineage>
</organism>